<proteinExistence type="inferred from homology"/>
<dbReference type="KEGG" id="fmu:J7337_013963"/>
<evidence type="ECO:0000313" key="20">
    <source>
        <dbReference type="Proteomes" id="UP000827133"/>
    </source>
</evidence>
<keyword evidence="20" id="KW-1185">Reference proteome</keyword>
<keyword evidence="7" id="KW-0732">Signal</keyword>
<dbReference type="Gene3D" id="2.60.40.10">
    <property type="entry name" value="Immunoglobulins"/>
    <property type="match status" value="1"/>
</dbReference>
<evidence type="ECO:0000256" key="16">
    <source>
        <dbReference type="ARBA" id="ARBA00083231"/>
    </source>
</evidence>
<evidence type="ECO:0000256" key="6">
    <source>
        <dbReference type="ARBA" id="ARBA00022525"/>
    </source>
</evidence>
<evidence type="ECO:0000256" key="13">
    <source>
        <dbReference type="ARBA" id="ARBA00023326"/>
    </source>
</evidence>
<keyword evidence="13" id="KW-0624">Polysaccharide degradation</keyword>
<evidence type="ECO:0000256" key="5">
    <source>
        <dbReference type="ARBA" id="ARBA00012744"/>
    </source>
</evidence>
<dbReference type="EC" id="3.2.1.21" evidence="5"/>
<dbReference type="Pfam" id="PF00933">
    <property type="entry name" value="Glyco_hydro_3"/>
    <property type="match status" value="1"/>
</dbReference>
<dbReference type="Pfam" id="PF14310">
    <property type="entry name" value="Fn3-like"/>
    <property type="match status" value="1"/>
</dbReference>
<dbReference type="PANTHER" id="PTHR42715:SF5">
    <property type="entry name" value="BETA-GLUCOSIDASE M-RELATED"/>
    <property type="match status" value="1"/>
</dbReference>
<comment type="subcellular location">
    <subcellularLocation>
        <location evidence="2">Secreted</location>
    </subcellularLocation>
</comment>
<organism evidence="19 20">
    <name type="scientific">Fusarium musae</name>
    <dbReference type="NCBI Taxonomy" id="1042133"/>
    <lineage>
        <taxon>Eukaryota</taxon>
        <taxon>Fungi</taxon>
        <taxon>Dikarya</taxon>
        <taxon>Ascomycota</taxon>
        <taxon>Pezizomycotina</taxon>
        <taxon>Sordariomycetes</taxon>
        <taxon>Hypocreomycetidae</taxon>
        <taxon>Hypocreales</taxon>
        <taxon>Nectriaceae</taxon>
        <taxon>Fusarium</taxon>
    </lineage>
</organism>
<dbReference type="Gene3D" id="3.20.20.300">
    <property type="entry name" value="Glycoside hydrolase, family 3, N-terminal domain"/>
    <property type="match status" value="1"/>
</dbReference>
<keyword evidence="10" id="KW-0325">Glycoprotein</keyword>
<dbReference type="Proteomes" id="UP000827133">
    <property type="component" value="Unassembled WGS sequence"/>
</dbReference>
<evidence type="ECO:0000256" key="3">
    <source>
        <dbReference type="ARBA" id="ARBA00004987"/>
    </source>
</evidence>
<evidence type="ECO:0000256" key="12">
    <source>
        <dbReference type="ARBA" id="ARBA00023295"/>
    </source>
</evidence>
<gene>
    <name evidence="19" type="ORF">J7337_013963</name>
</gene>
<protein>
    <recommendedName>
        <fullName evidence="14">Beta-glucosidase cel3A</fullName>
        <ecNumber evidence="5">3.2.1.21</ecNumber>
    </recommendedName>
    <alternativeName>
        <fullName evidence="15">Beta-D-glucoside glucohydrolase cel3A</fullName>
    </alternativeName>
    <alternativeName>
        <fullName evidence="17">Cellobiase cel3A</fullName>
    </alternativeName>
    <alternativeName>
        <fullName evidence="16">Gentiobiase cel3A</fullName>
    </alternativeName>
</protein>
<dbReference type="GO" id="GO:0030245">
    <property type="term" value="P:cellulose catabolic process"/>
    <property type="evidence" value="ECO:0007669"/>
    <property type="project" value="UniProtKB-KW"/>
</dbReference>
<comment type="pathway">
    <text evidence="3">Glycan metabolism; cellulose degradation.</text>
</comment>
<comment type="similarity">
    <text evidence="4">Belongs to the glycosyl hydrolase 3 family.</text>
</comment>
<evidence type="ECO:0000256" key="14">
    <source>
        <dbReference type="ARBA" id="ARBA00070030"/>
    </source>
</evidence>
<dbReference type="GeneID" id="68321819"/>
<evidence type="ECO:0000256" key="11">
    <source>
        <dbReference type="ARBA" id="ARBA00023277"/>
    </source>
</evidence>
<dbReference type="InterPro" id="IPR001764">
    <property type="entry name" value="Glyco_hydro_3_N"/>
</dbReference>
<sequence length="675" mass="73622">MNSAELGRRWNKDLARMRGSGMAGEFKAKGVNVLLGPVAGPLGRVVRGGRNWEGFAVDPYLSGVLVSETVTAVQKVGVMASTKHYIGNEQETNRVPNEEREAVSSNIDDQTMHELYLWPFQDAVRAGTSNIMCSYQRVNNSYGCANSKTQNGLLKEELGFQGFIVSDWDAQHAGVATALAGMDMAMPFGNIFWGGNLTAAVRNGSVPEHRITDMATRIVGSWYQLGQDKDFKSPGFGMPADISKPHRVVDARDGSFRSTLYQGAVEGHVLVKNVNRSLPLKAPKMLTVYGYSAKNPDQNGYSSLPAAQGISLWSFGLSSVGDPLNALTAMVGRSPNPLGIAANGTIVSGGGSGATSQSLVISPFDALVQKAYADNTQLFWDFSRFPMAPNPETDACLVIANAWSSEGSDRPNLRDDYTDGLIKNVANNCSNTIIVFHNAGTRLVDQWIDHPNVTGLIFGHLPGQDSGKALVDILYGKVNPSGKLPYTVAKNESDYGHLLNPDAPKGSYHKFPQSNFTEGVYIDYRHFDKLNIEPRYEFGFGLSYTNYNYSNLQIDKFGVNITPYPTGPVIEGGQADLWETLVKVTADITNAGQMDGAEAAQLYVSIPGAPLRQLRGFTKPFIKAGETMPVHFELTRRDLSIWDTVRQRWLLQSGDYTIFVSASSRILPLEAKLAF</sequence>
<dbReference type="EMBL" id="JAHBCI010000012">
    <property type="protein sequence ID" value="KAG9494824.1"/>
    <property type="molecule type" value="Genomic_DNA"/>
</dbReference>
<evidence type="ECO:0000256" key="7">
    <source>
        <dbReference type="ARBA" id="ARBA00022729"/>
    </source>
</evidence>
<evidence type="ECO:0000256" key="9">
    <source>
        <dbReference type="ARBA" id="ARBA00023001"/>
    </source>
</evidence>
<evidence type="ECO:0000256" key="15">
    <source>
        <dbReference type="ARBA" id="ARBA00078013"/>
    </source>
</evidence>
<evidence type="ECO:0000256" key="2">
    <source>
        <dbReference type="ARBA" id="ARBA00004613"/>
    </source>
</evidence>
<dbReference type="PRINTS" id="PR00133">
    <property type="entry name" value="GLHYDRLASE3"/>
</dbReference>
<keyword evidence="6" id="KW-0964">Secreted</keyword>
<keyword evidence="9" id="KW-0136">Cellulose degradation</keyword>
<dbReference type="InterPro" id="IPR017853">
    <property type="entry name" value="GH"/>
</dbReference>
<evidence type="ECO:0000256" key="10">
    <source>
        <dbReference type="ARBA" id="ARBA00023180"/>
    </source>
</evidence>
<comment type="catalytic activity">
    <reaction evidence="1">
        <text>Hydrolysis of terminal, non-reducing beta-D-glucosyl residues with release of beta-D-glucose.</text>
        <dbReference type="EC" id="3.2.1.21"/>
    </reaction>
</comment>
<dbReference type="InterPro" id="IPR050288">
    <property type="entry name" value="Cellulose_deg_GH3"/>
</dbReference>
<dbReference type="PANTHER" id="PTHR42715">
    <property type="entry name" value="BETA-GLUCOSIDASE"/>
    <property type="match status" value="1"/>
</dbReference>
<keyword evidence="11" id="KW-0119">Carbohydrate metabolism</keyword>
<feature type="domain" description="Fibronectin type III-like" evidence="18">
    <location>
        <begin position="598"/>
        <end position="664"/>
    </location>
</feature>
<dbReference type="AlphaFoldDB" id="A0A9P8IFY1"/>
<dbReference type="SUPFAM" id="SSF52279">
    <property type="entry name" value="Beta-D-glucan exohydrolase, C-terminal domain"/>
    <property type="match status" value="1"/>
</dbReference>
<dbReference type="SUPFAM" id="SSF51445">
    <property type="entry name" value="(Trans)glycosidases"/>
    <property type="match status" value="1"/>
</dbReference>
<accession>A0A9P8IFY1</accession>
<dbReference type="FunFam" id="3.20.20.300:FF:000002">
    <property type="entry name" value="Probable beta-glucosidase"/>
    <property type="match status" value="1"/>
</dbReference>
<dbReference type="InterPro" id="IPR026891">
    <property type="entry name" value="Fn3-like"/>
</dbReference>
<dbReference type="InterPro" id="IPR036881">
    <property type="entry name" value="Glyco_hydro_3_C_sf"/>
</dbReference>
<dbReference type="InterPro" id="IPR013783">
    <property type="entry name" value="Ig-like_fold"/>
</dbReference>
<keyword evidence="8" id="KW-0378">Hydrolase</keyword>
<comment type="caution">
    <text evidence="19">The sequence shown here is derived from an EMBL/GenBank/DDBJ whole genome shotgun (WGS) entry which is preliminary data.</text>
</comment>
<name>A0A9P8IFY1_9HYPO</name>
<reference evidence="19" key="1">
    <citation type="journal article" date="2021" name="Mol. Plant Microbe Interact.">
        <title>Telomere to telomere genome assembly of Fusarium musae F31, causal agent of crown rot disease of banana.</title>
        <authorList>
            <person name="Degradi L."/>
            <person name="Tava V."/>
            <person name="Kunova A."/>
            <person name="Cortesi P."/>
            <person name="Saracchi M."/>
            <person name="Pasquali M."/>
        </authorList>
    </citation>
    <scope>NUCLEOTIDE SEQUENCE</scope>
    <source>
        <strain evidence="19">F31</strain>
    </source>
</reference>
<evidence type="ECO:0000256" key="4">
    <source>
        <dbReference type="ARBA" id="ARBA00005336"/>
    </source>
</evidence>
<dbReference type="GO" id="GO:0005576">
    <property type="term" value="C:extracellular region"/>
    <property type="evidence" value="ECO:0007669"/>
    <property type="project" value="UniProtKB-SubCell"/>
</dbReference>
<dbReference type="SMART" id="SM01217">
    <property type="entry name" value="Fn3_like"/>
    <property type="match status" value="1"/>
</dbReference>
<dbReference type="InterPro" id="IPR002772">
    <property type="entry name" value="Glyco_hydro_3_C"/>
</dbReference>
<dbReference type="RefSeq" id="XP_044673824.1">
    <property type="nucleotide sequence ID" value="XM_044831438.1"/>
</dbReference>
<evidence type="ECO:0000259" key="18">
    <source>
        <dbReference type="SMART" id="SM01217"/>
    </source>
</evidence>
<keyword evidence="12" id="KW-0326">Glycosidase</keyword>
<evidence type="ECO:0000256" key="17">
    <source>
        <dbReference type="ARBA" id="ARBA00083611"/>
    </source>
</evidence>
<dbReference type="GO" id="GO:0008422">
    <property type="term" value="F:beta-glucosidase activity"/>
    <property type="evidence" value="ECO:0007669"/>
    <property type="project" value="UniProtKB-EC"/>
</dbReference>
<evidence type="ECO:0000256" key="8">
    <source>
        <dbReference type="ARBA" id="ARBA00022801"/>
    </source>
</evidence>
<evidence type="ECO:0000313" key="19">
    <source>
        <dbReference type="EMBL" id="KAG9494824.1"/>
    </source>
</evidence>
<dbReference type="Gene3D" id="3.40.50.1700">
    <property type="entry name" value="Glycoside hydrolase family 3 C-terminal domain"/>
    <property type="match status" value="1"/>
</dbReference>
<evidence type="ECO:0000256" key="1">
    <source>
        <dbReference type="ARBA" id="ARBA00000448"/>
    </source>
</evidence>
<dbReference type="InterPro" id="IPR036962">
    <property type="entry name" value="Glyco_hydro_3_N_sf"/>
</dbReference>
<dbReference type="Pfam" id="PF01915">
    <property type="entry name" value="Glyco_hydro_3_C"/>
    <property type="match status" value="1"/>
</dbReference>